<keyword evidence="2" id="KW-0732">Signal</keyword>
<dbReference type="AlphaFoldDB" id="A0A4V3UYM6"/>
<organism evidence="3 4">
    <name type="scientific">Thalassobius vesicularis</name>
    <dbReference type="NCBI Taxonomy" id="1294297"/>
    <lineage>
        <taxon>Bacteria</taxon>
        <taxon>Pseudomonadati</taxon>
        <taxon>Pseudomonadota</taxon>
        <taxon>Alphaproteobacteria</taxon>
        <taxon>Rhodobacterales</taxon>
        <taxon>Roseobacteraceae</taxon>
        <taxon>Thalassovita</taxon>
    </lineage>
</organism>
<feature type="chain" id="PRO_5020367782" description="DUF1554 domain-containing protein" evidence="2">
    <location>
        <begin position="28"/>
        <end position="361"/>
    </location>
</feature>
<name>A0A4V3UYM6_9RHOB</name>
<feature type="signal peptide" evidence="2">
    <location>
        <begin position="1"/>
        <end position="27"/>
    </location>
</feature>
<feature type="region of interest" description="Disordered" evidence="1">
    <location>
        <begin position="106"/>
        <end position="125"/>
    </location>
</feature>
<reference evidence="3 4" key="1">
    <citation type="submission" date="2019-04" db="EMBL/GenBank/DDBJ databases">
        <title>Draft genome sequence of Youngimonas vesicularis.</title>
        <authorList>
            <person name="Hameed A."/>
        </authorList>
    </citation>
    <scope>NUCLEOTIDE SEQUENCE [LARGE SCALE GENOMIC DNA]</scope>
    <source>
        <strain evidence="3 4">CC-AMW-E</strain>
    </source>
</reference>
<dbReference type="OrthoDB" id="7206787at2"/>
<gene>
    <name evidence="3" type="ORF">E7681_17205</name>
</gene>
<evidence type="ECO:0000256" key="2">
    <source>
        <dbReference type="SAM" id="SignalP"/>
    </source>
</evidence>
<dbReference type="EMBL" id="SSMD01000011">
    <property type="protein sequence ID" value="THD71544.1"/>
    <property type="molecule type" value="Genomic_DNA"/>
</dbReference>
<dbReference type="Proteomes" id="UP000306113">
    <property type="component" value="Unassembled WGS sequence"/>
</dbReference>
<keyword evidence="4" id="KW-1185">Reference proteome</keyword>
<sequence>MFNRAHHFKSALVGLVLTVCGVSAAYAQDSQRTDDRFCKQYASSTADVANEAIARNPECQDFSRGVHGIYAMHYDWCLRNSRDTVWGAADHIRNLAAQCSGQGNGNSNGYGNAGGNPAPEPRPEGSRTYAQFGNWEVIYWPTGACSAQLTDYSKGQGGGRMLRFDADYNGFWLLSDQLSDTFPAAALIDGQFYPMTLSIIGDTTSTPVDRNFLAAVQRGNRLNLNFDPEGPEYTLSGSSRAIDSMLECAGLANQPKPAKEPYVLLGSCKLIVDGQTYVNMPNNCPIWMANDGTGTFWINTNRDTYLGEYFAEISPFGNGFAGGHWNGMRGSTHAQAFLGEDFRQSTGGCWVNARATICAAR</sequence>
<protein>
    <recommendedName>
        <fullName evidence="5">DUF1554 domain-containing protein</fullName>
    </recommendedName>
</protein>
<accession>A0A4V3UYM6</accession>
<evidence type="ECO:0000313" key="3">
    <source>
        <dbReference type="EMBL" id="THD71544.1"/>
    </source>
</evidence>
<evidence type="ECO:0000313" key="4">
    <source>
        <dbReference type="Proteomes" id="UP000306113"/>
    </source>
</evidence>
<comment type="caution">
    <text evidence="3">The sequence shown here is derived from an EMBL/GenBank/DDBJ whole genome shotgun (WGS) entry which is preliminary data.</text>
</comment>
<evidence type="ECO:0000256" key="1">
    <source>
        <dbReference type="SAM" id="MobiDB-lite"/>
    </source>
</evidence>
<proteinExistence type="predicted"/>
<evidence type="ECO:0008006" key="5">
    <source>
        <dbReference type="Google" id="ProtNLM"/>
    </source>
</evidence>
<dbReference type="RefSeq" id="WP_136340499.1">
    <property type="nucleotide sequence ID" value="NZ_SSMD01000011.1"/>
</dbReference>